<evidence type="ECO:0000313" key="3">
    <source>
        <dbReference type="EMBL" id="KAK3955649.1"/>
    </source>
</evidence>
<reference evidence="3" key="2">
    <citation type="submission" date="2023-06" db="EMBL/GenBank/DDBJ databases">
        <authorList>
            <consortium name="Lawrence Berkeley National Laboratory"/>
            <person name="Mondo S.J."/>
            <person name="Hensen N."/>
            <person name="Bonometti L."/>
            <person name="Westerberg I."/>
            <person name="Brannstrom I.O."/>
            <person name="Guillou S."/>
            <person name="Cros-Aarteil S."/>
            <person name="Calhoun S."/>
            <person name="Haridas S."/>
            <person name="Kuo A."/>
            <person name="Pangilinan J."/>
            <person name="Riley R."/>
            <person name="Labutti K."/>
            <person name="Andreopoulos B."/>
            <person name="Lipzen A."/>
            <person name="Chen C."/>
            <person name="Yanf M."/>
            <person name="Daum C."/>
            <person name="Ng V."/>
            <person name="Clum A."/>
            <person name="Steindorff A."/>
            <person name="Ohm R."/>
            <person name="Martin F."/>
            <person name="Silar P."/>
            <person name="Natvig D."/>
            <person name="Lalanne C."/>
            <person name="Gautier V."/>
            <person name="Ament-Velasquez S.L."/>
            <person name="Kruys A."/>
            <person name="Hutchinson M.I."/>
            <person name="Powell A.J."/>
            <person name="Barry K."/>
            <person name="Miller A.N."/>
            <person name="Grigoriev I.V."/>
            <person name="Debuchy R."/>
            <person name="Gladieux P."/>
            <person name="Thoren M.H."/>
            <person name="Johannesson H."/>
        </authorList>
    </citation>
    <scope>NUCLEOTIDE SEQUENCE</scope>
    <source>
        <strain evidence="3">CBS 626.80</strain>
    </source>
</reference>
<feature type="signal peptide" evidence="2">
    <location>
        <begin position="1"/>
        <end position="20"/>
    </location>
</feature>
<dbReference type="AlphaFoldDB" id="A0AAN6P380"/>
<dbReference type="Proteomes" id="UP001303222">
    <property type="component" value="Unassembled WGS sequence"/>
</dbReference>
<organism evidence="3 4">
    <name type="scientific">Pseudoneurospora amorphoporcata</name>
    <dbReference type="NCBI Taxonomy" id="241081"/>
    <lineage>
        <taxon>Eukaryota</taxon>
        <taxon>Fungi</taxon>
        <taxon>Dikarya</taxon>
        <taxon>Ascomycota</taxon>
        <taxon>Pezizomycotina</taxon>
        <taxon>Sordariomycetes</taxon>
        <taxon>Sordariomycetidae</taxon>
        <taxon>Sordariales</taxon>
        <taxon>Sordariaceae</taxon>
        <taxon>Pseudoneurospora</taxon>
    </lineage>
</organism>
<dbReference type="Gene3D" id="2.70.50.70">
    <property type="match status" value="1"/>
</dbReference>
<feature type="region of interest" description="Disordered" evidence="1">
    <location>
        <begin position="388"/>
        <end position="423"/>
    </location>
</feature>
<comment type="caution">
    <text evidence="3">The sequence shown here is derived from an EMBL/GenBank/DDBJ whole genome shotgun (WGS) entry which is preliminary data.</text>
</comment>
<dbReference type="PANTHER" id="PTHR36182">
    <property type="entry name" value="PROTEIN, PUTATIVE (AFU_ORTHOLOGUE AFUA_6G10930)-RELATED"/>
    <property type="match status" value="1"/>
</dbReference>
<feature type="region of interest" description="Disordered" evidence="1">
    <location>
        <begin position="332"/>
        <end position="371"/>
    </location>
</feature>
<evidence type="ECO:0000256" key="2">
    <source>
        <dbReference type="SAM" id="SignalP"/>
    </source>
</evidence>
<dbReference type="PANTHER" id="PTHR36182:SF2">
    <property type="entry name" value="LYTIC POLYSACCHARIDE MONOOXYGENASE"/>
    <property type="match status" value="1"/>
</dbReference>
<keyword evidence="4" id="KW-1185">Reference proteome</keyword>
<protein>
    <recommendedName>
        <fullName evidence="5">Lytic polysaccharide monooxygenase</fullName>
    </recommendedName>
</protein>
<feature type="region of interest" description="Disordered" evidence="1">
    <location>
        <begin position="288"/>
        <end position="315"/>
    </location>
</feature>
<accession>A0AAN6P380</accession>
<proteinExistence type="predicted"/>
<keyword evidence="2" id="KW-0732">Signal</keyword>
<feature type="compositionally biased region" description="Low complexity" evidence="1">
    <location>
        <begin position="392"/>
        <end position="412"/>
    </location>
</feature>
<sequence>MVNFFTSTAAAALLFTSVQGHMVMNTPHSYNLYNGSGPDLVQVDPLDGVQYKYPCQNHYRVEERGTVKVGDVQLVNFTGGAQHGGGSCQFSISYDDPEQSNGWNTSATFKTIYTIIGGCPAKFSDDQERSGSNLPLVAQKDPSQRLETLHCNDDKGLDCTRSFMIPIPDFLPPGKATFAWTWFNKIGNREMYMNCAPIEITGGTPSKEKFNALPNIFVANIPKQTDIPGYDGCFTGDGAKNVVNIPNPGEFGRVGDKLEAPNPPASGKLCDMPPATAVPNFKEDKRTLMEGGGANGGPTALGASATTPSTAKPPAVITTSAKVESVTGSTFVTVPSDGLAPTATAGASGSAGGGATESGSASGGGECHDSNAEVTSTVTADMTLQVTVTTNGPPSASAPASAPVAAATSQAAGGSGKPEKKQCEKDQVAICFDDDTLWHM</sequence>
<reference evidence="3" key="1">
    <citation type="journal article" date="2023" name="Mol. Phylogenet. Evol.">
        <title>Genome-scale phylogeny and comparative genomics of the fungal order Sordariales.</title>
        <authorList>
            <person name="Hensen N."/>
            <person name="Bonometti L."/>
            <person name="Westerberg I."/>
            <person name="Brannstrom I.O."/>
            <person name="Guillou S."/>
            <person name="Cros-Aarteil S."/>
            <person name="Calhoun S."/>
            <person name="Haridas S."/>
            <person name="Kuo A."/>
            <person name="Mondo S."/>
            <person name="Pangilinan J."/>
            <person name="Riley R."/>
            <person name="LaButti K."/>
            <person name="Andreopoulos B."/>
            <person name="Lipzen A."/>
            <person name="Chen C."/>
            <person name="Yan M."/>
            <person name="Daum C."/>
            <person name="Ng V."/>
            <person name="Clum A."/>
            <person name="Steindorff A."/>
            <person name="Ohm R.A."/>
            <person name="Martin F."/>
            <person name="Silar P."/>
            <person name="Natvig D.O."/>
            <person name="Lalanne C."/>
            <person name="Gautier V."/>
            <person name="Ament-Velasquez S.L."/>
            <person name="Kruys A."/>
            <person name="Hutchinson M.I."/>
            <person name="Powell A.J."/>
            <person name="Barry K."/>
            <person name="Miller A.N."/>
            <person name="Grigoriev I.V."/>
            <person name="Debuchy R."/>
            <person name="Gladieux P."/>
            <person name="Hiltunen Thoren M."/>
            <person name="Johannesson H."/>
        </authorList>
    </citation>
    <scope>NUCLEOTIDE SEQUENCE</scope>
    <source>
        <strain evidence="3">CBS 626.80</strain>
    </source>
</reference>
<evidence type="ECO:0000313" key="4">
    <source>
        <dbReference type="Proteomes" id="UP001303222"/>
    </source>
</evidence>
<evidence type="ECO:0008006" key="5">
    <source>
        <dbReference type="Google" id="ProtNLM"/>
    </source>
</evidence>
<gene>
    <name evidence="3" type="ORF">QBC32DRAFT_403105</name>
</gene>
<evidence type="ECO:0000256" key="1">
    <source>
        <dbReference type="SAM" id="MobiDB-lite"/>
    </source>
</evidence>
<feature type="chain" id="PRO_5043041693" description="Lytic polysaccharide monooxygenase" evidence="2">
    <location>
        <begin position="21"/>
        <end position="440"/>
    </location>
</feature>
<feature type="compositionally biased region" description="Gly residues" evidence="1">
    <location>
        <begin position="349"/>
        <end position="365"/>
    </location>
</feature>
<name>A0AAN6P380_9PEZI</name>
<dbReference type="EMBL" id="MU859073">
    <property type="protein sequence ID" value="KAK3955649.1"/>
    <property type="molecule type" value="Genomic_DNA"/>
</dbReference>